<feature type="transmembrane region" description="Helical" evidence="7">
    <location>
        <begin position="116"/>
        <end position="134"/>
    </location>
</feature>
<evidence type="ECO:0000259" key="8">
    <source>
        <dbReference type="Pfam" id="PF06808"/>
    </source>
</evidence>
<protein>
    <recommendedName>
        <fullName evidence="7">TRAP transporter large permease protein</fullName>
    </recommendedName>
</protein>
<dbReference type="GO" id="GO:0022857">
    <property type="term" value="F:transmembrane transporter activity"/>
    <property type="evidence" value="ECO:0007669"/>
    <property type="project" value="UniProtKB-UniRule"/>
</dbReference>
<evidence type="ECO:0000313" key="9">
    <source>
        <dbReference type="EMBL" id="BCK87434.1"/>
    </source>
</evidence>
<feature type="transmembrane region" description="Helical" evidence="7">
    <location>
        <begin position="271"/>
        <end position="296"/>
    </location>
</feature>
<keyword evidence="3 7" id="KW-0997">Cell inner membrane</keyword>
<keyword evidence="7" id="KW-0813">Transport</keyword>
<dbReference type="PANTHER" id="PTHR33362:SF5">
    <property type="entry name" value="C4-DICARBOXYLATE TRAP TRANSPORTER LARGE PERMEASE PROTEIN DCTM"/>
    <property type="match status" value="1"/>
</dbReference>
<dbReference type="InterPro" id="IPR010656">
    <property type="entry name" value="DctM"/>
</dbReference>
<dbReference type="KEGG" id="seme:MIZ01_1212"/>
<comment type="subunit">
    <text evidence="7">The complex comprises the extracytoplasmic solute receptor protein and the two transmembrane proteins.</text>
</comment>
<dbReference type="Proteomes" id="UP001320326">
    <property type="component" value="Chromosome"/>
</dbReference>
<evidence type="ECO:0000256" key="5">
    <source>
        <dbReference type="ARBA" id="ARBA00022989"/>
    </source>
</evidence>
<reference evidence="9 10" key="1">
    <citation type="journal article" date="2022" name="Int. J. Syst. Evol. Microbiol.">
        <title>&lt;i&gt;Sideroxyarcus emersonii&lt;/i&gt; gen. nov. sp. nov., a neutrophilic, microaerobic iron- and thiosulfate-oxidizing bacterium isolated from iron-rich wetland sediment.</title>
        <authorList>
            <person name="Kato S."/>
            <person name="Itoh T."/>
            <person name="Iino T."/>
            <person name="Ohkuma M."/>
        </authorList>
    </citation>
    <scope>NUCLEOTIDE SEQUENCE [LARGE SCALE GENOMIC DNA]</scope>
    <source>
        <strain evidence="9 10">MIZ01</strain>
    </source>
</reference>
<keyword evidence="4 7" id="KW-0812">Transmembrane</keyword>
<feature type="transmembrane region" description="Helical" evidence="7">
    <location>
        <begin position="174"/>
        <end position="194"/>
    </location>
</feature>
<name>A0AAN1XA68_9PROT</name>
<dbReference type="NCBIfam" id="TIGR00786">
    <property type="entry name" value="dctM"/>
    <property type="match status" value="1"/>
</dbReference>
<comment type="similarity">
    <text evidence="7">Belongs to the TRAP transporter large permease family.</text>
</comment>
<evidence type="ECO:0000256" key="6">
    <source>
        <dbReference type="ARBA" id="ARBA00023136"/>
    </source>
</evidence>
<feature type="transmembrane region" description="Helical" evidence="7">
    <location>
        <begin position="88"/>
        <end position="110"/>
    </location>
</feature>
<feature type="transmembrane region" description="Helical" evidence="7">
    <location>
        <begin position="358"/>
        <end position="382"/>
    </location>
</feature>
<dbReference type="GO" id="GO:0005886">
    <property type="term" value="C:plasma membrane"/>
    <property type="evidence" value="ECO:0007669"/>
    <property type="project" value="UniProtKB-SubCell"/>
</dbReference>
<feature type="transmembrane region" description="Helical" evidence="7">
    <location>
        <begin position="402"/>
        <end position="423"/>
    </location>
</feature>
<evidence type="ECO:0000256" key="3">
    <source>
        <dbReference type="ARBA" id="ARBA00022519"/>
    </source>
</evidence>
<dbReference type="Pfam" id="PF06808">
    <property type="entry name" value="DctM"/>
    <property type="match status" value="1"/>
</dbReference>
<keyword evidence="6 7" id="KW-0472">Membrane</keyword>
<feature type="transmembrane region" description="Helical" evidence="7">
    <location>
        <begin position="141"/>
        <end position="162"/>
    </location>
</feature>
<dbReference type="RefSeq" id="WP_237248550.1">
    <property type="nucleotide sequence ID" value="NZ_AP023423.1"/>
</dbReference>
<keyword evidence="10" id="KW-1185">Reference proteome</keyword>
<comment type="function">
    <text evidence="7">Part of the tripartite ATP-independent periplasmic (TRAP) transport system.</text>
</comment>
<feature type="transmembrane region" description="Helical" evidence="7">
    <location>
        <begin position="316"/>
        <end position="346"/>
    </location>
</feature>
<sequence length="431" mass="46290">MTFLLIVSILLLLLITSTPISIALGTTVLIFLLGFSSFSFDTVNIISQRLFTGLESFAIMAVPFFVLSGQFLIDGKIAARIIKFANNLVGWMPGGMAMAAVLSCAFFATISGSSPATVMAIGSVMLPAMVKAGYPKRFGVGVIATSGSLGILIPPSIVMIIYAVSTSESAGKMFMAGIVPGILLALVLMGLVFVQARRKNFPVMPKPTGKELLKSFLDAWWGLFLVVIVMGGIYGGIFTPTEAAAVAAVYGFIAAKFIYGDLRWRDVPRSLLAAANTSAMLLYIITNAILFSFLLTSEQIPQAMSNWVLAQHLDPWMFLLVVNLALLAAGQFMEPSSIILILAPLFLPIAKTLGIDPIHLGIIMTINMEIGMIHPPVGLNLFVASHLAKMGLTEVSIATLPWVFVMLAYLALITYVPAISLWLPHLLYASH</sequence>
<organism evidence="9 10">
    <name type="scientific">Sideroxyarcus emersonii</name>
    <dbReference type="NCBI Taxonomy" id="2764705"/>
    <lineage>
        <taxon>Bacteria</taxon>
        <taxon>Pseudomonadati</taxon>
        <taxon>Pseudomonadota</taxon>
        <taxon>Betaproteobacteria</taxon>
        <taxon>Nitrosomonadales</taxon>
        <taxon>Gallionellaceae</taxon>
        <taxon>Sideroxyarcus</taxon>
    </lineage>
</organism>
<keyword evidence="2" id="KW-1003">Cell membrane</keyword>
<dbReference type="InterPro" id="IPR004681">
    <property type="entry name" value="TRAP_DctM"/>
</dbReference>
<feature type="transmembrane region" description="Helical" evidence="7">
    <location>
        <begin position="243"/>
        <end position="259"/>
    </location>
</feature>
<dbReference type="EMBL" id="AP023423">
    <property type="protein sequence ID" value="BCK87434.1"/>
    <property type="molecule type" value="Genomic_DNA"/>
</dbReference>
<evidence type="ECO:0000256" key="4">
    <source>
        <dbReference type="ARBA" id="ARBA00022692"/>
    </source>
</evidence>
<gene>
    <name evidence="9" type="ORF">MIZ01_1212</name>
</gene>
<evidence type="ECO:0000256" key="7">
    <source>
        <dbReference type="RuleBase" id="RU369079"/>
    </source>
</evidence>
<accession>A0AAN1XA68</accession>
<feature type="transmembrane region" description="Helical" evidence="7">
    <location>
        <begin position="215"/>
        <end position="237"/>
    </location>
</feature>
<evidence type="ECO:0000256" key="1">
    <source>
        <dbReference type="ARBA" id="ARBA00004429"/>
    </source>
</evidence>
<evidence type="ECO:0000313" key="10">
    <source>
        <dbReference type="Proteomes" id="UP001320326"/>
    </source>
</evidence>
<feature type="transmembrane region" description="Helical" evidence="7">
    <location>
        <begin position="49"/>
        <end position="67"/>
    </location>
</feature>
<dbReference type="PIRSF" id="PIRSF006066">
    <property type="entry name" value="HI0050"/>
    <property type="match status" value="1"/>
</dbReference>
<feature type="domain" description="TRAP C4-dicarboxylate transport system permease DctM subunit" evidence="8">
    <location>
        <begin position="9"/>
        <end position="419"/>
    </location>
</feature>
<dbReference type="PANTHER" id="PTHR33362">
    <property type="entry name" value="SIALIC ACID TRAP TRANSPORTER PERMEASE PROTEIN SIAT-RELATED"/>
    <property type="match status" value="1"/>
</dbReference>
<keyword evidence="5 7" id="KW-1133">Transmembrane helix</keyword>
<evidence type="ECO:0000256" key="2">
    <source>
        <dbReference type="ARBA" id="ARBA00022475"/>
    </source>
</evidence>
<comment type="subcellular location">
    <subcellularLocation>
        <location evidence="1 7">Cell inner membrane</location>
        <topology evidence="1 7">Multi-pass membrane protein</topology>
    </subcellularLocation>
</comment>
<dbReference type="AlphaFoldDB" id="A0AAN1XA68"/>
<proteinExistence type="inferred from homology"/>